<sequence length="263" mass="30149">MEIVSFSAIKGGVGKTTLAFNFGEWLANTGKNVLFIDLDHQCNLSQIYDIYDNEGTVGNIFKDLGKVKIHSVSENVSLIAGDMRLDDIERDVENKTNKNMLLYLWLSDNYERLNLEQFDYIILDTHPDFSTATKNALIISNSIISPLTPSEHGYNAKFNLEERIKDLKDEAIDYSTRESYFTANLYYVANMVKHNTKSSRELLEAIKDENNILAIIPEKEIFNRTTLDKKSVSAFESDHKIYTKHKKFFDEISDSFNKISTTI</sequence>
<dbReference type="PANTHER" id="PTHR13696:SF99">
    <property type="entry name" value="COBYRINIC ACID AC-DIAMIDE SYNTHASE"/>
    <property type="match status" value="1"/>
</dbReference>
<comment type="caution">
    <text evidence="2">The sequence shown here is derived from an EMBL/GenBank/DDBJ whole genome shotgun (WGS) entry which is preliminary data.</text>
</comment>
<name>A0A252CAM0_9LACT</name>
<dbReference type="PANTHER" id="PTHR13696">
    <property type="entry name" value="P-LOOP CONTAINING NUCLEOSIDE TRIPHOSPHATE HYDROLASE"/>
    <property type="match status" value="1"/>
</dbReference>
<dbReference type="Gene3D" id="3.40.50.300">
    <property type="entry name" value="P-loop containing nucleotide triphosphate hydrolases"/>
    <property type="match status" value="1"/>
</dbReference>
<dbReference type="SUPFAM" id="SSF52540">
    <property type="entry name" value="P-loop containing nucleoside triphosphate hydrolases"/>
    <property type="match status" value="1"/>
</dbReference>
<dbReference type="InterPro" id="IPR027417">
    <property type="entry name" value="P-loop_NTPase"/>
</dbReference>
<accession>A0A252CAM0</accession>
<protein>
    <submittedName>
        <fullName evidence="2">Peptide transporter</fullName>
    </submittedName>
</protein>
<reference evidence="2 3" key="1">
    <citation type="submission" date="2017-02" db="EMBL/GenBank/DDBJ databases">
        <authorList>
            <person name="Peterson S.W."/>
        </authorList>
    </citation>
    <scope>NUCLEOTIDE SEQUENCE [LARGE SCALE GENOMIC DNA]</scope>
    <source>
        <strain evidence="2">159469</strain>
    </source>
</reference>
<feature type="domain" description="AAA" evidence="1">
    <location>
        <begin position="1"/>
        <end position="170"/>
    </location>
</feature>
<dbReference type="EMBL" id="MUIZ01000009">
    <property type="protein sequence ID" value="OUK02847.1"/>
    <property type="molecule type" value="Genomic_DNA"/>
</dbReference>
<dbReference type="InterPro" id="IPR025669">
    <property type="entry name" value="AAA_dom"/>
</dbReference>
<evidence type="ECO:0000259" key="1">
    <source>
        <dbReference type="Pfam" id="PF13614"/>
    </source>
</evidence>
<dbReference type="Proteomes" id="UP000194606">
    <property type="component" value="Unassembled WGS sequence"/>
</dbReference>
<dbReference type="RefSeq" id="WP_086583247.1">
    <property type="nucleotide sequence ID" value="NZ_MUIZ01000009.1"/>
</dbReference>
<proteinExistence type="predicted"/>
<evidence type="ECO:0000313" key="2">
    <source>
        <dbReference type="EMBL" id="OUK02847.1"/>
    </source>
</evidence>
<dbReference type="InterPro" id="IPR050678">
    <property type="entry name" value="DNA_Partitioning_ATPase"/>
</dbReference>
<evidence type="ECO:0000313" key="3">
    <source>
        <dbReference type="Proteomes" id="UP000194606"/>
    </source>
</evidence>
<dbReference type="Pfam" id="PF13614">
    <property type="entry name" value="AAA_31"/>
    <property type="match status" value="1"/>
</dbReference>
<dbReference type="AlphaFoldDB" id="A0A252CAM0"/>
<dbReference type="CDD" id="cd02042">
    <property type="entry name" value="ParAB_family"/>
    <property type="match status" value="1"/>
</dbReference>
<gene>
    <name evidence="2" type="ORF">BZZ03_10445</name>
</gene>
<organism evidence="2 3">
    <name type="scientific">Lactococcus petauri</name>
    <dbReference type="NCBI Taxonomy" id="1940789"/>
    <lineage>
        <taxon>Bacteria</taxon>
        <taxon>Bacillati</taxon>
        <taxon>Bacillota</taxon>
        <taxon>Bacilli</taxon>
        <taxon>Lactobacillales</taxon>
        <taxon>Streptococcaceae</taxon>
        <taxon>Lactococcus</taxon>
    </lineage>
</organism>